<organism evidence="2 3">
    <name type="scientific">Acropora cervicornis</name>
    <name type="common">Staghorn coral</name>
    <dbReference type="NCBI Taxonomy" id="6130"/>
    <lineage>
        <taxon>Eukaryota</taxon>
        <taxon>Metazoa</taxon>
        <taxon>Cnidaria</taxon>
        <taxon>Anthozoa</taxon>
        <taxon>Hexacorallia</taxon>
        <taxon>Scleractinia</taxon>
        <taxon>Astrocoeniina</taxon>
        <taxon>Acroporidae</taxon>
        <taxon>Acropora</taxon>
    </lineage>
</organism>
<reference evidence="2" key="1">
    <citation type="journal article" date="2023" name="G3 (Bethesda)">
        <title>Whole genome assembly and annotation of the endangered Caribbean coral Acropora cervicornis.</title>
        <authorList>
            <person name="Selwyn J.D."/>
            <person name="Vollmer S.V."/>
        </authorList>
    </citation>
    <scope>NUCLEOTIDE SEQUENCE</scope>
    <source>
        <strain evidence="2">K2</strain>
    </source>
</reference>
<dbReference type="InterPro" id="IPR046351">
    <property type="entry name" value="UTP4"/>
</dbReference>
<dbReference type="PANTHER" id="PTHR44163:SF1">
    <property type="entry name" value="U3 SMALL NUCLEOLAR RNA-ASSOCIATED PROTEIN 4 HOMOLOG"/>
    <property type="match status" value="1"/>
</dbReference>
<reference evidence="2" key="2">
    <citation type="journal article" date="2023" name="Science">
        <title>Genomic signatures of disease resistance in endangered staghorn corals.</title>
        <authorList>
            <person name="Vollmer S.V."/>
            <person name="Selwyn J.D."/>
            <person name="Despard B.A."/>
            <person name="Roesel C.L."/>
        </authorList>
    </citation>
    <scope>NUCLEOTIDE SEQUENCE</scope>
    <source>
        <strain evidence="2">K2</strain>
    </source>
</reference>
<dbReference type="PANTHER" id="PTHR44163">
    <property type="entry name" value="U3 SMALL NUCLEOLAR RNA-ASSOCIATED PROTEIN 4 HOMOLOG"/>
    <property type="match status" value="1"/>
</dbReference>
<dbReference type="GO" id="GO:0000462">
    <property type="term" value="P:maturation of SSU-rRNA from tricistronic rRNA transcript (SSU-rRNA, 5.8S rRNA, LSU-rRNA)"/>
    <property type="evidence" value="ECO:0007669"/>
    <property type="project" value="InterPro"/>
</dbReference>
<dbReference type="GO" id="GO:0030686">
    <property type="term" value="C:90S preribosome"/>
    <property type="evidence" value="ECO:0007669"/>
    <property type="project" value="InterPro"/>
</dbReference>
<evidence type="ECO:0000256" key="1">
    <source>
        <dbReference type="PROSITE-ProRule" id="PRU00221"/>
    </source>
</evidence>
<dbReference type="SMART" id="SM00320">
    <property type="entry name" value="WD40"/>
    <property type="match status" value="5"/>
</dbReference>
<keyword evidence="3" id="KW-1185">Reference proteome</keyword>
<comment type="caution">
    <text evidence="2">The sequence shown here is derived from an EMBL/GenBank/DDBJ whole genome shotgun (WGS) entry which is preliminary data.</text>
</comment>
<name>A0AAD9PWY4_ACRCE</name>
<dbReference type="Proteomes" id="UP001249851">
    <property type="component" value="Unassembled WGS sequence"/>
</dbReference>
<evidence type="ECO:0000313" key="3">
    <source>
        <dbReference type="Proteomes" id="UP001249851"/>
    </source>
</evidence>
<keyword evidence="1" id="KW-0853">WD repeat</keyword>
<sequence length="655" mass="73852">MYYAVDYINTFYFGRVVSVEGCFVELKFLHSKSSTSYDWPRTDDVDRVHYSCIFYGPVLLEGNYPFTISSQREVQKVHRFIRKQHKDTTSFKHLFAQKIIPGCNGTSVESLDWCKGRLFTAGLHAELTEWNLNSLCPKVTVDSFGGAVWCLTVNRGRTCIAAGCEDGSVRLFEITDDGRVLCVSWHQNDNMLVTGASDSTVRVFNVTSGMNFNCWNFVIVTGDSLGNTQFWDGKHGTLLQSFRAHMADVLAVCVNEEEDMVFSGGVDSKIVQFREITNKDGVSTWVKAGSERMFSQDVRCLATFSGNQKTLISGGKTYMYLLKGTVQSPLVFLASAANILVHQKSNGLQFWKLEKTVDKSTASLRSPVHLVEIKKKGDYHILCSAISPCASWAAFSDVHHISLFKLSLETDGKSQVKVTKVFPLPVELLPAKKLNFTSDSSKLVIATCQGLIQILTLEDESRLMYTLKIPCESQDPLSISLVAVSEDGHWLACSDSTRTINIFSLKKRKLKNTLPRLDSPVTALAFQPGTNNLAVICCNHQLYVFKPSNARLTDWSRHALQHGLPEQWRTRRSKVINIEFHPRDHHIILLQDREMFTLLDFNEPLPNVDDILYESKLPLLYAGFAKDASLVVVERPWKSIVERLPPPLYRKKYAK</sequence>
<dbReference type="GO" id="GO:0032040">
    <property type="term" value="C:small-subunit processome"/>
    <property type="evidence" value="ECO:0007669"/>
    <property type="project" value="TreeGrafter"/>
</dbReference>
<dbReference type="AlphaFoldDB" id="A0AAD9PWY4"/>
<dbReference type="Pfam" id="PF00400">
    <property type="entry name" value="WD40"/>
    <property type="match status" value="3"/>
</dbReference>
<dbReference type="EMBL" id="JARQWQ010000111">
    <property type="protein sequence ID" value="KAK2550404.1"/>
    <property type="molecule type" value="Genomic_DNA"/>
</dbReference>
<accession>A0AAD9PWY4</accession>
<dbReference type="GO" id="GO:0003723">
    <property type="term" value="F:RNA binding"/>
    <property type="evidence" value="ECO:0007669"/>
    <property type="project" value="TreeGrafter"/>
</dbReference>
<evidence type="ECO:0000313" key="2">
    <source>
        <dbReference type="EMBL" id="KAK2550404.1"/>
    </source>
</evidence>
<proteinExistence type="predicted"/>
<feature type="repeat" description="WD" evidence="1">
    <location>
        <begin position="173"/>
        <end position="209"/>
    </location>
</feature>
<dbReference type="InterPro" id="IPR015943">
    <property type="entry name" value="WD40/YVTN_repeat-like_dom_sf"/>
</dbReference>
<dbReference type="InterPro" id="IPR036322">
    <property type="entry name" value="WD40_repeat_dom_sf"/>
</dbReference>
<dbReference type="Gene3D" id="2.130.10.10">
    <property type="entry name" value="YVTN repeat-like/Quinoprotein amine dehydrogenase"/>
    <property type="match status" value="3"/>
</dbReference>
<dbReference type="InterPro" id="IPR001680">
    <property type="entry name" value="WD40_rpt"/>
</dbReference>
<protein>
    <submittedName>
        <fullName evidence="2">U3 small nucleolar RNA-associated protein 4-like protein</fullName>
    </submittedName>
</protein>
<dbReference type="GO" id="GO:0034455">
    <property type="term" value="C:t-UTP complex"/>
    <property type="evidence" value="ECO:0007669"/>
    <property type="project" value="TreeGrafter"/>
</dbReference>
<dbReference type="SUPFAM" id="SSF50978">
    <property type="entry name" value="WD40 repeat-like"/>
    <property type="match status" value="1"/>
</dbReference>
<dbReference type="PROSITE" id="PS50082">
    <property type="entry name" value="WD_REPEATS_2"/>
    <property type="match status" value="1"/>
</dbReference>
<gene>
    <name evidence="2" type="ORF">P5673_028923</name>
</gene>